<name>A0A9D1ALS7_9FIRM</name>
<reference evidence="2" key="2">
    <citation type="journal article" date="2021" name="PeerJ">
        <title>Extensive microbial diversity within the chicken gut microbiome revealed by metagenomics and culture.</title>
        <authorList>
            <person name="Gilroy R."/>
            <person name="Ravi A."/>
            <person name="Getino M."/>
            <person name="Pursley I."/>
            <person name="Horton D.L."/>
            <person name="Alikhan N.F."/>
            <person name="Baker D."/>
            <person name="Gharbi K."/>
            <person name="Hall N."/>
            <person name="Watson M."/>
            <person name="Adriaenssens E.M."/>
            <person name="Foster-Nyarko E."/>
            <person name="Jarju S."/>
            <person name="Secka A."/>
            <person name="Antonio M."/>
            <person name="Oren A."/>
            <person name="Chaudhuri R.R."/>
            <person name="La Ragione R."/>
            <person name="Hildebrand F."/>
            <person name="Pallen M.J."/>
        </authorList>
    </citation>
    <scope>NUCLEOTIDE SEQUENCE</scope>
    <source>
        <strain evidence="2">CHK184-25365</strain>
    </source>
</reference>
<evidence type="ECO:0000313" key="2">
    <source>
        <dbReference type="EMBL" id="HIR41499.1"/>
    </source>
</evidence>
<gene>
    <name evidence="2" type="ORF">IAB36_06715</name>
</gene>
<organism evidence="2 3">
    <name type="scientific">Candidatus Egerieicola pullicola</name>
    <dbReference type="NCBI Taxonomy" id="2840775"/>
    <lineage>
        <taxon>Bacteria</taxon>
        <taxon>Bacillati</taxon>
        <taxon>Bacillota</taxon>
        <taxon>Clostridia</taxon>
        <taxon>Eubacteriales</taxon>
        <taxon>Oscillospiraceae</taxon>
        <taxon>Oscillospiraceae incertae sedis</taxon>
        <taxon>Candidatus Egerieicola</taxon>
    </lineage>
</organism>
<accession>A0A9D1ALS7</accession>
<sequence>MTRRKEQLWSLIPLAAILLLGAGVLFLCQQITPTPAQEVQPRISLEQVNGEDAIPEFVVKNGPQQRDQTPLARYPVTSLEGYDHTTNSALTANRESDSYTDCFLGQGVKVTLTQRPVANQERVTFPVKVTPVQAVLGRLELFCYITDQQSGAYWVYNDRLFQLTVSGRMEPEQMKDWAGQLDYSHPAVPETSPLTFLPSYQKTTVGAGGTAEDSDGWKLGGNPNPDPAHRSFRLSHLPEGFSSPETGLQGQGRYLDQWEYQNARGDRILLHNLQVTGYTNCNIFSEIPESDYNNPDLVQSVTVNGRQARLYCTSEYAELVVLGADVAGQLIYQGEITPQAMLELGEALILE</sequence>
<dbReference type="Proteomes" id="UP000886749">
    <property type="component" value="Unassembled WGS sequence"/>
</dbReference>
<proteinExistence type="predicted"/>
<dbReference type="EMBL" id="DVGY01000152">
    <property type="protein sequence ID" value="HIR41499.1"/>
    <property type="molecule type" value="Genomic_DNA"/>
</dbReference>
<evidence type="ECO:0000313" key="3">
    <source>
        <dbReference type="Proteomes" id="UP000886749"/>
    </source>
</evidence>
<reference evidence="2" key="1">
    <citation type="submission" date="2020-10" db="EMBL/GenBank/DDBJ databases">
        <authorList>
            <person name="Gilroy R."/>
        </authorList>
    </citation>
    <scope>NUCLEOTIDE SEQUENCE</scope>
    <source>
        <strain evidence="2">CHK184-25365</strain>
    </source>
</reference>
<comment type="caution">
    <text evidence="2">The sequence shown here is derived from an EMBL/GenBank/DDBJ whole genome shotgun (WGS) entry which is preliminary data.</text>
</comment>
<protein>
    <submittedName>
        <fullName evidence="2">Uncharacterized protein</fullName>
    </submittedName>
</protein>
<evidence type="ECO:0000256" key="1">
    <source>
        <dbReference type="SAM" id="MobiDB-lite"/>
    </source>
</evidence>
<dbReference type="AlphaFoldDB" id="A0A9D1ALS7"/>
<feature type="region of interest" description="Disordered" evidence="1">
    <location>
        <begin position="205"/>
        <end position="229"/>
    </location>
</feature>